<sequence>MYPIGVLFGLGFDTASETALLALSAAGIFLKLPLWNLLVFPFIIYSGNESYWHYRWILYERSLRLGF</sequence>
<evidence type="ECO:0000256" key="3">
    <source>
        <dbReference type="ARBA" id="ARBA00022448"/>
    </source>
</evidence>
<dbReference type="GO" id="GO:0005886">
    <property type="term" value="C:plasma membrane"/>
    <property type="evidence" value="ECO:0007669"/>
    <property type="project" value="UniProtKB-SubCell"/>
</dbReference>
<evidence type="ECO:0000256" key="5">
    <source>
        <dbReference type="ARBA" id="ARBA00022692"/>
    </source>
</evidence>
<name>A0A8F5BQ14_SACSH</name>
<reference evidence="9" key="1">
    <citation type="journal article" date="2021" name="Environ. Microbiol.">
        <title>New insights into the diversity and evolution of the archaeal mobilome from three complete genomes of Saccharolobus shibatae.</title>
        <authorList>
            <person name="Medvedeva S."/>
            <person name="Brandt D."/>
            <person name="Cvirkaite-Krupovic V."/>
            <person name="Liu Y."/>
            <person name="Severinov K."/>
            <person name="Ishino S."/>
            <person name="Ishino Y."/>
            <person name="Prangishvili D."/>
            <person name="Kalinowski J."/>
            <person name="Krupovic M."/>
        </authorList>
    </citation>
    <scope>NUCLEOTIDE SEQUENCE</scope>
    <source>
        <strain evidence="9">B12</strain>
    </source>
</reference>
<dbReference type="PANTHER" id="PTHR31611">
    <property type="entry name" value="HIGH-AFFINITY NICKEL TRANSPORT PROTEIN NIC1"/>
    <property type="match status" value="1"/>
</dbReference>
<protein>
    <recommendedName>
        <fullName evidence="8">Nickel/cobalt efflux system</fullName>
    </recommendedName>
</protein>
<comment type="similarity">
    <text evidence="2 8">Belongs to the NiCoT transporter (TC 2.A.52) family.</text>
</comment>
<dbReference type="KEGG" id="sshi:J5U23_02052"/>
<feature type="transmembrane region" description="Helical" evidence="8">
    <location>
        <begin position="20"/>
        <end position="45"/>
    </location>
</feature>
<dbReference type="Pfam" id="PF03824">
    <property type="entry name" value="NicO"/>
    <property type="match status" value="1"/>
</dbReference>
<dbReference type="InterPro" id="IPR011541">
    <property type="entry name" value="Ni/Co_transpt_high_affinity"/>
</dbReference>
<dbReference type="GO" id="GO:0012505">
    <property type="term" value="C:endomembrane system"/>
    <property type="evidence" value="ECO:0007669"/>
    <property type="project" value="UniProtKB-SubCell"/>
</dbReference>
<evidence type="ECO:0000256" key="7">
    <source>
        <dbReference type="ARBA" id="ARBA00023136"/>
    </source>
</evidence>
<evidence type="ECO:0000256" key="4">
    <source>
        <dbReference type="ARBA" id="ARBA00022596"/>
    </source>
</evidence>
<proteinExistence type="inferred from homology"/>
<evidence type="ECO:0000256" key="1">
    <source>
        <dbReference type="ARBA" id="ARBA00004127"/>
    </source>
</evidence>
<evidence type="ECO:0000256" key="8">
    <source>
        <dbReference type="RuleBase" id="RU362101"/>
    </source>
</evidence>
<evidence type="ECO:0000313" key="10">
    <source>
        <dbReference type="Proteomes" id="UP000694018"/>
    </source>
</evidence>
<dbReference type="AlphaFoldDB" id="A0A8F5BQ14"/>
<evidence type="ECO:0000256" key="6">
    <source>
        <dbReference type="ARBA" id="ARBA00022989"/>
    </source>
</evidence>
<keyword evidence="3 8" id="KW-0813">Transport</keyword>
<keyword evidence="5 8" id="KW-0812">Transmembrane</keyword>
<keyword evidence="6 8" id="KW-1133">Transmembrane helix</keyword>
<evidence type="ECO:0000313" key="9">
    <source>
        <dbReference type="EMBL" id="QXJ29183.1"/>
    </source>
</evidence>
<dbReference type="InterPro" id="IPR004688">
    <property type="entry name" value="Ni/Co_transpt"/>
</dbReference>
<dbReference type="GO" id="GO:0015099">
    <property type="term" value="F:nickel cation transmembrane transporter activity"/>
    <property type="evidence" value="ECO:0007669"/>
    <property type="project" value="UniProtKB-UniRule"/>
</dbReference>
<comment type="caution">
    <text evidence="8">Lacks conserved residue(s) required for the propagation of feature annotation.</text>
</comment>
<accession>A0A8F5BQ14</accession>
<organism evidence="9 10">
    <name type="scientific">Saccharolobus shibatae (strain ATCC 51178 / DSM 5389 / JCM 8931 / NBRC 15437 / B12)</name>
    <name type="common">Sulfolobus shibatae</name>
    <dbReference type="NCBI Taxonomy" id="523848"/>
    <lineage>
        <taxon>Archaea</taxon>
        <taxon>Thermoproteota</taxon>
        <taxon>Thermoprotei</taxon>
        <taxon>Sulfolobales</taxon>
        <taxon>Sulfolobaceae</taxon>
        <taxon>Saccharolobus</taxon>
    </lineage>
</organism>
<dbReference type="EMBL" id="CP077717">
    <property type="protein sequence ID" value="QXJ29183.1"/>
    <property type="molecule type" value="Genomic_DNA"/>
</dbReference>
<dbReference type="Proteomes" id="UP000694018">
    <property type="component" value="Chromosome"/>
</dbReference>
<evidence type="ECO:0000256" key="2">
    <source>
        <dbReference type="ARBA" id="ARBA00010892"/>
    </source>
</evidence>
<keyword evidence="4" id="KW-0533">Nickel</keyword>
<gene>
    <name evidence="9" type="ORF">J5U23_02052</name>
</gene>
<keyword evidence="7 8" id="KW-0472">Membrane</keyword>
<dbReference type="PANTHER" id="PTHR31611:SF0">
    <property type="entry name" value="HIGH-AFFINITY NICKEL TRANSPORT PROTEIN NIC1"/>
    <property type="match status" value="1"/>
</dbReference>
<comment type="subcellular location">
    <subcellularLocation>
        <location evidence="8">Cell membrane</location>
        <topology evidence="8">Multi-pass membrane protein</topology>
    </subcellularLocation>
    <subcellularLocation>
        <location evidence="1">Endomembrane system</location>
        <topology evidence="1">Multi-pass membrane protein</topology>
    </subcellularLocation>
</comment>